<gene>
    <name evidence="2" type="ORF">AM493_03040</name>
</gene>
<dbReference type="Pfam" id="PF12804">
    <property type="entry name" value="NTP_transf_3"/>
    <property type="match status" value="1"/>
</dbReference>
<dbReference type="RefSeq" id="WP_054406189.1">
    <property type="nucleotide sequence ID" value="NZ_FOYA01000006.1"/>
</dbReference>
<accession>A0A0M8MG88</accession>
<reference evidence="2 3" key="1">
    <citation type="submission" date="2015-08" db="EMBL/GenBank/DDBJ databases">
        <title>Whole genome sequence of Flavobacterium akiainvivens IK-1T, from decaying Wikstroemia oahuensis, an endemic Hawaiian shrub.</title>
        <authorList>
            <person name="Wan X."/>
            <person name="Hou S."/>
            <person name="Saito J."/>
            <person name="Donachie S."/>
        </authorList>
    </citation>
    <scope>NUCLEOTIDE SEQUENCE [LARGE SCALE GENOMIC DNA]</scope>
    <source>
        <strain evidence="2 3">IK-1</strain>
    </source>
</reference>
<dbReference type="PANTHER" id="PTHR43777">
    <property type="entry name" value="MOLYBDENUM COFACTOR CYTIDYLYLTRANSFERASE"/>
    <property type="match status" value="1"/>
</dbReference>
<name>A0A0M8MG88_9FLAO</name>
<dbReference type="STRING" id="1202724.AM493_03040"/>
<feature type="domain" description="MobA-like NTP transferase" evidence="1">
    <location>
        <begin position="6"/>
        <end position="166"/>
    </location>
</feature>
<dbReference type="Proteomes" id="UP000037755">
    <property type="component" value="Unassembled WGS sequence"/>
</dbReference>
<evidence type="ECO:0000313" key="2">
    <source>
        <dbReference type="EMBL" id="KOS05127.1"/>
    </source>
</evidence>
<evidence type="ECO:0000259" key="1">
    <source>
        <dbReference type="Pfam" id="PF12804"/>
    </source>
</evidence>
<proteinExistence type="predicted"/>
<dbReference type="EMBL" id="LIYD01000005">
    <property type="protein sequence ID" value="KOS05127.1"/>
    <property type="molecule type" value="Genomic_DNA"/>
</dbReference>
<dbReference type="GO" id="GO:0016779">
    <property type="term" value="F:nucleotidyltransferase activity"/>
    <property type="evidence" value="ECO:0007669"/>
    <property type="project" value="UniProtKB-ARBA"/>
</dbReference>
<evidence type="ECO:0000313" key="3">
    <source>
        <dbReference type="Proteomes" id="UP000037755"/>
    </source>
</evidence>
<dbReference type="AlphaFoldDB" id="A0A0M8MG88"/>
<dbReference type="PATRIC" id="fig|1202724.3.peg.624"/>
<dbReference type="InterPro" id="IPR025877">
    <property type="entry name" value="MobA-like_NTP_Trfase"/>
</dbReference>
<sequence>MSTGIIILAAGNSSRLGQPKQLLDYKGTSLLNRITQEAVFFAGEAVVVVTGAQRRAIEESIADESVLTCHNPKWKEGMASSIKMGLKHLLLVYPELRSCIITVCDQPHLDAGVFRELLLKQQQAGKGIVAAQYAATAGVPVLFGRQYFDALLHLEGQEGARKLLTKFKGDVAVVPFEKGVVDIDTPEDYNNLINT</sequence>
<dbReference type="InterPro" id="IPR029044">
    <property type="entry name" value="Nucleotide-diphossugar_trans"/>
</dbReference>
<comment type="caution">
    <text evidence="2">The sequence shown here is derived from an EMBL/GenBank/DDBJ whole genome shotgun (WGS) entry which is preliminary data.</text>
</comment>
<dbReference type="SUPFAM" id="SSF53448">
    <property type="entry name" value="Nucleotide-diphospho-sugar transferases"/>
    <property type="match status" value="1"/>
</dbReference>
<keyword evidence="3" id="KW-1185">Reference proteome</keyword>
<organism evidence="2 3">
    <name type="scientific">Flavobacterium akiainvivens</name>
    <dbReference type="NCBI Taxonomy" id="1202724"/>
    <lineage>
        <taxon>Bacteria</taxon>
        <taxon>Pseudomonadati</taxon>
        <taxon>Bacteroidota</taxon>
        <taxon>Flavobacteriia</taxon>
        <taxon>Flavobacteriales</taxon>
        <taxon>Flavobacteriaceae</taxon>
        <taxon>Flavobacterium</taxon>
    </lineage>
</organism>
<dbReference type="CDD" id="cd04182">
    <property type="entry name" value="GT_2_like_f"/>
    <property type="match status" value="1"/>
</dbReference>
<protein>
    <recommendedName>
        <fullName evidence="1">MobA-like NTP transferase domain-containing protein</fullName>
    </recommendedName>
</protein>
<dbReference type="Gene3D" id="3.90.550.10">
    <property type="entry name" value="Spore Coat Polysaccharide Biosynthesis Protein SpsA, Chain A"/>
    <property type="match status" value="1"/>
</dbReference>
<dbReference type="OrthoDB" id="9779263at2"/>
<dbReference type="PANTHER" id="PTHR43777:SF1">
    <property type="entry name" value="MOLYBDENUM COFACTOR CYTIDYLYLTRANSFERASE"/>
    <property type="match status" value="1"/>
</dbReference>